<dbReference type="KEGG" id="mno:Mnod_4965"/>
<dbReference type="Proteomes" id="UP000008207">
    <property type="component" value="Chromosome"/>
</dbReference>
<sequence>MNFEILAWIFAGAVTLHNIEEAILLPEWSRTAGRWHIAVGDTEFRFAVVTLTALAYACAWSAGSGGAIGAYAISGYALAMLLNVFIPHIAATLILKRYAPGTATGLLLILPVSTLLLRQANVEQRIDLAIFLWTGPFTALALAASIPILFMIGRRLAAGQAGDK</sequence>
<keyword evidence="1" id="KW-0472">Membrane</keyword>
<name>B8IHD0_METNO</name>
<feature type="transmembrane region" description="Helical" evidence="1">
    <location>
        <begin position="44"/>
        <end position="62"/>
    </location>
</feature>
<keyword evidence="3" id="KW-1185">Reference proteome</keyword>
<dbReference type="AlphaFoldDB" id="B8IHD0"/>
<feature type="transmembrane region" description="Helical" evidence="1">
    <location>
        <begin position="68"/>
        <end position="86"/>
    </location>
</feature>
<accession>B8IHD0</accession>
<organism evidence="2 3">
    <name type="scientific">Methylobacterium nodulans (strain LMG 21967 / CNCM I-2342 / ORS 2060)</name>
    <dbReference type="NCBI Taxonomy" id="460265"/>
    <lineage>
        <taxon>Bacteria</taxon>
        <taxon>Pseudomonadati</taxon>
        <taxon>Pseudomonadota</taxon>
        <taxon>Alphaproteobacteria</taxon>
        <taxon>Hyphomicrobiales</taxon>
        <taxon>Methylobacteriaceae</taxon>
        <taxon>Methylobacterium</taxon>
    </lineage>
</organism>
<dbReference type="RefSeq" id="WP_015931451.1">
    <property type="nucleotide sequence ID" value="NC_011894.1"/>
</dbReference>
<evidence type="ECO:0000313" key="3">
    <source>
        <dbReference type="Proteomes" id="UP000008207"/>
    </source>
</evidence>
<dbReference type="Pfam" id="PF13787">
    <property type="entry name" value="HXXEE"/>
    <property type="match status" value="1"/>
</dbReference>
<protein>
    <recommendedName>
        <fullName evidence="4">HXXEE domain-containing protein</fullName>
    </recommendedName>
</protein>
<feature type="transmembrane region" description="Helical" evidence="1">
    <location>
        <begin position="98"/>
        <end position="118"/>
    </location>
</feature>
<evidence type="ECO:0008006" key="4">
    <source>
        <dbReference type="Google" id="ProtNLM"/>
    </source>
</evidence>
<keyword evidence="1" id="KW-1133">Transmembrane helix</keyword>
<feature type="transmembrane region" description="Helical" evidence="1">
    <location>
        <begin position="130"/>
        <end position="152"/>
    </location>
</feature>
<gene>
    <name evidence="2" type="ordered locus">Mnod_4965</name>
</gene>
<dbReference type="EMBL" id="CP001349">
    <property type="protein sequence ID" value="ACL59822.1"/>
    <property type="molecule type" value="Genomic_DNA"/>
</dbReference>
<evidence type="ECO:0000313" key="2">
    <source>
        <dbReference type="EMBL" id="ACL59822.1"/>
    </source>
</evidence>
<dbReference type="InterPro" id="IPR025671">
    <property type="entry name" value="HXXEE"/>
</dbReference>
<reference evidence="2 3" key="1">
    <citation type="submission" date="2009-01" db="EMBL/GenBank/DDBJ databases">
        <title>Complete sequence of chromosome of Methylobacterium nodulans ORS 2060.</title>
        <authorList>
            <consortium name="US DOE Joint Genome Institute"/>
            <person name="Lucas S."/>
            <person name="Copeland A."/>
            <person name="Lapidus A."/>
            <person name="Glavina del Rio T."/>
            <person name="Dalin E."/>
            <person name="Tice H."/>
            <person name="Bruce D."/>
            <person name="Goodwin L."/>
            <person name="Pitluck S."/>
            <person name="Sims D."/>
            <person name="Brettin T."/>
            <person name="Detter J.C."/>
            <person name="Han C."/>
            <person name="Larimer F."/>
            <person name="Land M."/>
            <person name="Hauser L."/>
            <person name="Kyrpides N."/>
            <person name="Ivanova N."/>
            <person name="Marx C.J."/>
            <person name="Richardson P."/>
        </authorList>
    </citation>
    <scope>NUCLEOTIDE SEQUENCE [LARGE SCALE GENOMIC DNA]</scope>
    <source>
        <strain evidence="3">LMG 21967 / CNCM I-2342 / ORS 2060</strain>
    </source>
</reference>
<proteinExistence type="predicted"/>
<keyword evidence="1" id="KW-0812">Transmembrane</keyword>
<dbReference type="eggNOG" id="ENOG502ZC1H">
    <property type="taxonomic scope" value="Bacteria"/>
</dbReference>
<dbReference type="HOGENOM" id="CLU_1642062_0_0_5"/>
<dbReference type="OrthoDB" id="2221824at2"/>
<evidence type="ECO:0000256" key="1">
    <source>
        <dbReference type="SAM" id="Phobius"/>
    </source>
</evidence>